<reference evidence="3 4" key="1">
    <citation type="submission" date="2024-05" db="EMBL/GenBank/DDBJ databases">
        <title>Roseateles sp. 2.12 16S ribosomal RNA gene Genome sequencing and assembly.</title>
        <authorList>
            <person name="Woo H."/>
        </authorList>
    </citation>
    <scope>NUCLEOTIDE SEQUENCE [LARGE SCALE GENOMIC DNA]</scope>
    <source>
        <strain evidence="3 4">2.12</strain>
    </source>
</reference>
<evidence type="ECO:0000259" key="2">
    <source>
        <dbReference type="Pfam" id="PF12146"/>
    </source>
</evidence>
<name>A0ABV0GGG5_9BURK</name>
<organism evidence="3 4">
    <name type="scientific">Roseateles flavus</name>
    <dbReference type="NCBI Taxonomy" id="3149041"/>
    <lineage>
        <taxon>Bacteria</taxon>
        <taxon>Pseudomonadati</taxon>
        <taxon>Pseudomonadota</taxon>
        <taxon>Betaproteobacteria</taxon>
        <taxon>Burkholderiales</taxon>
        <taxon>Sphaerotilaceae</taxon>
        <taxon>Roseateles</taxon>
    </lineage>
</organism>
<gene>
    <name evidence="3" type="ORF">ABDJ40_15445</name>
</gene>
<sequence length="418" mass="44179">MIRRQDLTPPPERLAGHARAVASLALAAALLLSACGGSGGGGGTSPEKPPEPPVQPEPPVLPVSGPGELKSAKALQLISSHDIQAAITAAGPNAPSLVPRYAVQTWRLTYLTVDGSGASVEASALVCVPVKPAGSRSPVLSYQHGTTIKDAEAPSNHATADEAAVVMASAGYVVLAADYVGYGASKGRPHPYLQSAPTAAVVNDLLTAARYWRYTQGIKDNQQLFLGGYSEGGYASVAAYRALQNGSSVHKAQLQMTVAGAGPYEVDRVLDDLLAKVKDENKVLGLLLNPGFLKLLGDGDRRKVRELLLSKAVGDDADVTFDPTFLDLYLMDDVAGIEARSNVYDWKPALPLWLYHGRQDATVSYRASTDTLTAMQQRGAGSFVSLTDCPAQPSGHLDCVQPFWNFMLQKFGTVAKDL</sequence>
<dbReference type="InterPro" id="IPR005152">
    <property type="entry name" value="Lipase_secreted"/>
</dbReference>
<dbReference type="InterPro" id="IPR022742">
    <property type="entry name" value="Hydrolase_4"/>
</dbReference>
<dbReference type="PIRSF" id="PIRSF029171">
    <property type="entry name" value="Esterase_LipA"/>
    <property type="match status" value="1"/>
</dbReference>
<evidence type="ECO:0000313" key="4">
    <source>
        <dbReference type="Proteomes" id="UP001462640"/>
    </source>
</evidence>
<dbReference type="EMBL" id="JBDPZC010000007">
    <property type="protein sequence ID" value="MEO3714159.1"/>
    <property type="molecule type" value="Genomic_DNA"/>
</dbReference>
<feature type="domain" description="Serine aminopeptidase S33" evidence="2">
    <location>
        <begin position="161"/>
        <end position="376"/>
    </location>
</feature>
<dbReference type="PROSITE" id="PS51257">
    <property type="entry name" value="PROKAR_LIPOPROTEIN"/>
    <property type="match status" value="1"/>
</dbReference>
<evidence type="ECO:0000313" key="3">
    <source>
        <dbReference type="EMBL" id="MEO3714159.1"/>
    </source>
</evidence>
<protein>
    <submittedName>
        <fullName evidence="3">Prolyl oligopeptidase family serine peptidase</fullName>
    </submittedName>
</protein>
<accession>A0ABV0GGG5</accession>
<dbReference type="PANTHER" id="PTHR34853:SF1">
    <property type="entry name" value="LIPASE 5"/>
    <property type="match status" value="1"/>
</dbReference>
<dbReference type="Proteomes" id="UP001462640">
    <property type="component" value="Unassembled WGS sequence"/>
</dbReference>
<dbReference type="SUPFAM" id="SSF53474">
    <property type="entry name" value="alpha/beta-Hydrolases"/>
    <property type="match status" value="1"/>
</dbReference>
<evidence type="ECO:0000256" key="1">
    <source>
        <dbReference type="SAM" id="MobiDB-lite"/>
    </source>
</evidence>
<dbReference type="RefSeq" id="WP_347611233.1">
    <property type="nucleotide sequence ID" value="NZ_JBDPZC010000007.1"/>
</dbReference>
<feature type="region of interest" description="Disordered" evidence="1">
    <location>
        <begin position="37"/>
        <end position="66"/>
    </location>
</feature>
<dbReference type="InterPro" id="IPR029058">
    <property type="entry name" value="AB_hydrolase_fold"/>
</dbReference>
<keyword evidence="4" id="KW-1185">Reference proteome</keyword>
<dbReference type="Gene3D" id="3.40.50.1820">
    <property type="entry name" value="alpha/beta hydrolase"/>
    <property type="match status" value="1"/>
</dbReference>
<feature type="compositionally biased region" description="Pro residues" evidence="1">
    <location>
        <begin position="51"/>
        <end position="61"/>
    </location>
</feature>
<dbReference type="PANTHER" id="PTHR34853">
    <property type="match status" value="1"/>
</dbReference>
<dbReference type="Pfam" id="PF12146">
    <property type="entry name" value="Hydrolase_4"/>
    <property type="match status" value="1"/>
</dbReference>
<comment type="caution">
    <text evidence="3">The sequence shown here is derived from an EMBL/GenBank/DDBJ whole genome shotgun (WGS) entry which is preliminary data.</text>
</comment>
<proteinExistence type="predicted"/>